<dbReference type="Proteomes" id="UP000233256">
    <property type="component" value="Unassembled WGS sequence"/>
</dbReference>
<feature type="compositionally biased region" description="Pro residues" evidence="1">
    <location>
        <begin position="281"/>
        <end position="296"/>
    </location>
</feature>
<dbReference type="PANTHER" id="PTHR32305:SF15">
    <property type="entry name" value="PROTEIN RHSA-RELATED"/>
    <property type="match status" value="1"/>
</dbReference>
<dbReference type="PANTHER" id="PTHR32305">
    <property type="match status" value="1"/>
</dbReference>
<sequence length="364" mass="39487">TQEEKTFISIYDGDDESHEYELKAELARNGHQKGYLNRHKSESRLDLVREFIGGPDADDLEHTRYGKISLAMLKDGLGSTIALTGREGKAIARIGYDAWGNFRWSDNDKHSSCKDDECDSYLNRLENTRGFGNGNHNGWAFGKQFASKLTPYLYTGRRYSEITNQYFNRNRYYSPALGRFVSKDPIGFAADINLYRYVGNNPLIWVDPSGLFVWPEGAGTGIGLGIGTGAGSATGIGGAVAAGGAAALGVGAVGVGVLWATNDGPIPDAPGTPDIGSQEEPPIPPDPSPLSCPPKPPGKKGKWTCHMRGNVTPIDLSVKACQMETYGYGPTETAAANDGTRRLQKMAPRGSYIRHIHAIKCWKK</sequence>
<dbReference type="InterPro" id="IPR022385">
    <property type="entry name" value="Rhs_assc_core"/>
</dbReference>
<dbReference type="NCBIfam" id="TIGR03696">
    <property type="entry name" value="Rhs_assc_core"/>
    <property type="match status" value="1"/>
</dbReference>
<name>A0A2N1PJN7_9BACT</name>
<dbReference type="AlphaFoldDB" id="A0A2N1PJN7"/>
<evidence type="ECO:0000313" key="3">
    <source>
        <dbReference type="Proteomes" id="UP000233256"/>
    </source>
</evidence>
<evidence type="ECO:0008006" key="4">
    <source>
        <dbReference type="Google" id="ProtNLM"/>
    </source>
</evidence>
<protein>
    <recommendedName>
        <fullName evidence="4">RHS repeat-associated core domain-containing protein</fullName>
    </recommendedName>
</protein>
<organism evidence="2 3">
    <name type="scientific">Candidatus Wallbacteria bacterium HGW-Wallbacteria-1</name>
    <dbReference type="NCBI Taxonomy" id="2013854"/>
    <lineage>
        <taxon>Bacteria</taxon>
        <taxon>Candidatus Walliibacteriota</taxon>
    </lineage>
</organism>
<dbReference type="InterPro" id="IPR050708">
    <property type="entry name" value="T6SS_VgrG/RHS"/>
</dbReference>
<accession>A0A2N1PJN7</accession>
<reference evidence="2 3" key="1">
    <citation type="journal article" date="2017" name="ISME J.">
        <title>Potential for microbial H2 and metal transformations associated with novel bacteria and archaea in deep terrestrial subsurface sediments.</title>
        <authorList>
            <person name="Hernsdorf A.W."/>
            <person name="Amano Y."/>
            <person name="Miyakawa K."/>
            <person name="Ise K."/>
            <person name="Suzuki Y."/>
            <person name="Anantharaman K."/>
            <person name="Probst A."/>
            <person name="Burstein D."/>
            <person name="Thomas B.C."/>
            <person name="Banfield J.F."/>
        </authorList>
    </citation>
    <scope>NUCLEOTIDE SEQUENCE [LARGE SCALE GENOMIC DNA]</scope>
    <source>
        <strain evidence="2">HGW-Wallbacteria-1</strain>
    </source>
</reference>
<evidence type="ECO:0000256" key="1">
    <source>
        <dbReference type="SAM" id="MobiDB-lite"/>
    </source>
</evidence>
<proteinExistence type="predicted"/>
<feature type="non-terminal residue" evidence="2">
    <location>
        <position position="1"/>
    </location>
</feature>
<evidence type="ECO:0000313" key="2">
    <source>
        <dbReference type="EMBL" id="PKK88536.1"/>
    </source>
</evidence>
<dbReference type="Gene3D" id="2.180.10.10">
    <property type="entry name" value="RHS repeat-associated core"/>
    <property type="match status" value="1"/>
</dbReference>
<gene>
    <name evidence="2" type="ORF">CVV64_18455</name>
</gene>
<dbReference type="EMBL" id="PGXC01000043">
    <property type="protein sequence ID" value="PKK88536.1"/>
    <property type="molecule type" value="Genomic_DNA"/>
</dbReference>
<feature type="region of interest" description="Disordered" evidence="1">
    <location>
        <begin position="266"/>
        <end position="301"/>
    </location>
</feature>
<comment type="caution">
    <text evidence="2">The sequence shown here is derived from an EMBL/GenBank/DDBJ whole genome shotgun (WGS) entry which is preliminary data.</text>
</comment>